<accession>A0AAV4MA92</accession>
<gene>
    <name evidence="1" type="ORF">CEXT_56941</name>
</gene>
<dbReference type="AlphaFoldDB" id="A0AAV4MA92"/>
<keyword evidence="2" id="KW-1185">Reference proteome</keyword>
<sequence>MTNICTSSSLCVDGSQLVNAHSSSNRDNLHHFAPQLEERRQEARRFLFPHIFIHFHSLLSALEQATPFLSPRVFLLIINDMMKFRVGNFSLSLLKCRNAMPTAVQNTIDPNCSHRKTIHALGPNSLPSIKISPTFPLPPVLRKTVRLAKNLRVDLGMGFEKPFNKPLLDTILLCYRVIYNDNKGYINGLFGFSFLSKP</sequence>
<evidence type="ECO:0000313" key="2">
    <source>
        <dbReference type="Proteomes" id="UP001054945"/>
    </source>
</evidence>
<comment type="caution">
    <text evidence="1">The sequence shown here is derived from an EMBL/GenBank/DDBJ whole genome shotgun (WGS) entry which is preliminary data.</text>
</comment>
<organism evidence="1 2">
    <name type="scientific">Caerostris extrusa</name>
    <name type="common">Bark spider</name>
    <name type="synonym">Caerostris bankana</name>
    <dbReference type="NCBI Taxonomy" id="172846"/>
    <lineage>
        <taxon>Eukaryota</taxon>
        <taxon>Metazoa</taxon>
        <taxon>Ecdysozoa</taxon>
        <taxon>Arthropoda</taxon>
        <taxon>Chelicerata</taxon>
        <taxon>Arachnida</taxon>
        <taxon>Araneae</taxon>
        <taxon>Araneomorphae</taxon>
        <taxon>Entelegynae</taxon>
        <taxon>Araneoidea</taxon>
        <taxon>Araneidae</taxon>
        <taxon>Caerostris</taxon>
    </lineage>
</organism>
<proteinExistence type="predicted"/>
<dbReference type="Proteomes" id="UP001054945">
    <property type="component" value="Unassembled WGS sequence"/>
</dbReference>
<reference evidence="1 2" key="1">
    <citation type="submission" date="2021-06" db="EMBL/GenBank/DDBJ databases">
        <title>Caerostris extrusa draft genome.</title>
        <authorList>
            <person name="Kono N."/>
            <person name="Arakawa K."/>
        </authorList>
    </citation>
    <scope>NUCLEOTIDE SEQUENCE [LARGE SCALE GENOMIC DNA]</scope>
</reference>
<protein>
    <submittedName>
        <fullName evidence="1">Uncharacterized protein</fullName>
    </submittedName>
</protein>
<name>A0AAV4MA92_CAEEX</name>
<dbReference type="EMBL" id="BPLR01019480">
    <property type="protein sequence ID" value="GIX68336.1"/>
    <property type="molecule type" value="Genomic_DNA"/>
</dbReference>
<evidence type="ECO:0000313" key="1">
    <source>
        <dbReference type="EMBL" id="GIX68336.1"/>
    </source>
</evidence>